<feature type="transmembrane region" description="Helical" evidence="2">
    <location>
        <begin position="74"/>
        <end position="95"/>
    </location>
</feature>
<dbReference type="Proteomes" id="UP001290861">
    <property type="component" value="Unassembled WGS sequence"/>
</dbReference>
<keyword evidence="2" id="KW-0812">Transmembrane</keyword>
<dbReference type="Pfam" id="PF07635">
    <property type="entry name" value="PSCyt1"/>
    <property type="match status" value="1"/>
</dbReference>
<comment type="caution">
    <text evidence="5">The sequence shown here is derived from an EMBL/GenBank/DDBJ whole genome shotgun (WGS) entry which is preliminary data.</text>
</comment>
<evidence type="ECO:0000313" key="6">
    <source>
        <dbReference type="Proteomes" id="UP001290861"/>
    </source>
</evidence>
<evidence type="ECO:0000256" key="1">
    <source>
        <dbReference type="SAM" id="MobiDB-lite"/>
    </source>
</evidence>
<keyword evidence="6" id="KW-1185">Reference proteome</keyword>
<dbReference type="InterPro" id="IPR019251">
    <property type="entry name" value="DUF2231_TM"/>
</dbReference>
<evidence type="ECO:0000259" key="3">
    <source>
        <dbReference type="Pfam" id="PF07635"/>
    </source>
</evidence>
<evidence type="ECO:0000259" key="4">
    <source>
        <dbReference type="Pfam" id="PF09990"/>
    </source>
</evidence>
<dbReference type="RefSeq" id="WP_322607027.1">
    <property type="nucleotide sequence ID" value="NZ_JARVCO010000002.1"/>
</dbReference>
<evidence type="ECO:0008006" key="7">
    <source>
        <dbReference type="Google" id="ProtNLM"/>
    </source>
</evidence>
<feature type="domain" description="Cytochrome C Planctomycete-type" evidence="3">
    <location>
        <begin position="212"/>
        <end position="272"/>
    </location>
</feature>
<dbReference type="EMBL" id="JARVCO010000002">
    <property type="protein sequence ID" value="MDZ8117224.1"/>
    <property type="molecule type" value="Genomic_DNA"/>
</dbReference>
<gene>
    <name evidence="5" type="ORF">P9H32_01180</name>
</gene>
<protein>
    <recommendedName>
        <fullName evidence="7">Cytochrome c domain-containing protein</fullName>
    </recommendedName>
</protein>
<sequence length="316" mass="34028">MRFKLTLLFGSLTVLILLPLPFVFPLSGNPGSDAVAAVGRFHILILHFPIALLLIVPLLELLSRFTTLNNLREANLVILFLCLLFGITTCIFGYALALGDGGAGELLQTHMQNEITATVLMALTLILKVLHLDRPCHGSGVLYLSALLLSISVLVAGSHHGASMVHGEDYLYAKLPTAFQNLFNTELPKPADITADASAYEAVIQPIFERNCYFCHSAAMEMGGFRMDVFERLMAGGDGGMPGIEPGSLQGSEVHYRITLDPSSNAFMPPNGRPPLTDEETALVSWWIASGASPTASISELDPPPAALTERLSGQR</sequence>
<keyword evidence="2" id="KW-0472">Membrane</keyword>
<dbReference type="InterPro" id="IPR011429">
    <property type="entry name" value="Cyt_c_Planctomycete-type"/>
</dbReference>
<dbReference type="PANTHER" id="PTHR35889:SF3">
    <property type="entry name" value="F-BOX DOMAIN-CONTAINING PROTEIN"/>
    <property type="match status" value="1"/>
</dbReference>
<keyword evidence="2" id="KW-1133">Transmembrane helix</keyword>
<feature type="transmembrane region" description="Helical" evidence="2">
    <location>
        <begin position="41"/>
        <end position="62"/>
    </location>
</feature>
<dbReference type="PANTHER" id="PTHR35889">
    <property type="entry name" value="CYCLOINULO-OLIGOSACCHARIDE FRUCTANOTRANSFERASE-RELATED"/>
    <property type="match status" value="1"/>
</dbReference>
<feature type="transmembrane region" description="Helical" evidence="2">
    <location>
        <begin position="115"/>
        <end position="133"/>
    </location>
</feature>
<accession>A0ABU5MSP4</accession>
<dbReference type="SUPFAM" id="SSF46626">
    <property type="entry name" value="Cytochrome c"/>
    <property type="match status" value="1"/>
</dbReference>
<organism evidence="5 6">
    <name type="scientific">Pontiella agarivorans</name>
    <dbReference type="NCBI Taxonomy" id="3038953"/>
    <lineage>
        <taxon>Bacteria</taxon>
        <taxon>Pseudomonadati</taxon>
        <taxon>Kiritimatiellota</taxon>
        <taxon>Kiritimatiellia</taxon>
        <taxon>Kiritimatiellales</taxon>
        <taxon>Pontiellaceae</taxon>
        <taxon>Pontiella</taxon>
    </lineage>
</organism>
<feature type="domain" description="DUF2231" evidence="4">
    <location>
        <begin position="42"/>
        <end position="165"/>
    </location>
</feature>
<name>A0ABU5MSP4_9BACT</name>
<reference evidence="5 6" key="1">
    <citation type="journal article" date="2024" name="Appl. Environ. Microbiol.">
        <title>Pontiella agarivorans sp. nov., a novel marine anaerobic bacterium capable of degrading macroalgal polysaccharides and fixing nitrogen.</title>
        <authorList>
            <person name="Liu N."/>
            <person name="Kivenson V."/>
            <person name="Peng X."/>
            <person name="Cui Z."/>
            <person name="Lankiewicz T.S."/>
            <person name="Gosselin K.M."/>
            <person name="English C.J."/>
            <person name="Blair E.M."/>
            <person name="O'Malley M.A."/>
            <person name="Valentine D.L."/>
        </authorList>
    </citation>
    <scope>NUCLEOTIDE SEQUENCE [LARGE SCALE GENOMIC DNA]</scope>
    <source>
        <strain evidence="5 6">NLcol2</strain>
    </source>
</reference>
<proteinExistence type="predicted"/>
<evidence type="ECO:0000256" key="2">
    <source>
        <dbReference type="SAM" id="Phobius"/>
    </source>
</evidence>
<dbReference type="Pfam" id="PF09990">
    <property type="entry name" value="DUF2231"/>
    <property type="match status" value="1"/>
</dbReference>
<dbReference type="InterPro" id="IPR036909">
    <property type="entry name" value="Cyt_c-like_dom_sf"/>
</dbReference>
<feature type="transmembrane region" description="Helical" evidence="2">
    <location>
        <begin position="140"/>
        <end position="157"/>
    </location>
</feature>
<evidence type="ECO:0000313" key="5">
    <source>
        <dbReference type="EMBL" id="MDZ8117224.1"/>
    </source>
</evidence>
<feature type="region of interest" description="Disordered" evidence="1">
    <location>
        <begin position="295"/>
        <end position="316"/>
    </location>
</feature>